<proteinExistence type="predicted"/>
<evidence type="ECO:0000259" key="2">
    <source>
        <dbReference type="Pfam" id="PF00542"/>
    </source>
</evidence>
<dbReference type="InterPro" id="IPR014719">
    <property type="entry name" value="Ribosomal_bL12_C/ClpS-like"/>
</dbReference>
<dbReference type="RefSeq" id="WP_268040120.1">
    <property type="nucleotide sequence ID" value="NZ_JAPQER010000002.1"/>
</dbReference>
<feature type="transmembrane region" description="Helical" evidence="1">
    <location>
        <begin position="7"/>
        <end position="27"/>
    </location>
</feature>
<sequence length="112" mass="12747">MLKSKVWKLWFFAAICFSFTGIMSLIGEKNYMGILYISLAALYFILSITNYKANNKSNEIKLSDTELQNMDIELIKLITDGKKIKAIKKYRMATGVGLKEANDHVDSLSEKI</sequence>
<name>A0ABT4D0F9_9CLOT</name>
<evidence type="ECO:0000313" key="4">
    <source>
        <dbReference type="Proteomes" id="UP001078443"/>
    </source>
</evidence>
<evidence type="ECO:0000313" key="3">
    <source>
        <dbReference type="EMBL" id="MCY6483845.1"/>
    </source>
</evidence>
<accession>A0ABT4D0F9</accession>
<feature type="domain" description="Large ribosomal subunit protein bL12 C-terminal" evidence="2">
    <location>
        <begin position="80"/>
        <end position="111"/>
    </location>
</feature>
<dbReference type="Gene3D" id="3.30.1390.10">
    <property type="match status" value="1"/>
</dbReference>
<keyword evidence="1" id="KW-1133">Transmembrane helix</keyword>
<protein>
    <submittedName>
        <fullName evidence="3">Ribosomal protein L7/L12</fullName>
    </submittedName>
</protein>
<dbReference type="Pfam" id="PF00542">
    <property type="entry name" value="Ribosomal_L12"/>
    <property type="match status" value="1"/>
</dbReference>
<evidence type="ECO:0000256" key="1">
    <source>
        <dbReference type="SAM" id="Phobius"/>
    </source>
</evidence>
<dbReference type="GO" id="GO:0005840">
    <property type="term" value="C:ribosome"/>
    <property type="evidence" value="ECO:0007669"/>
    <property type="project" value="UniProtKB-KW"/>
</dbReference>
<reference evidence="3" key="1">
    <citation type="submission" date="2022-12" db="EMBL/GenBank/DDBJ databases">
        <authorList>
            <person name="Wang J."/>
        </authorList>
    </citation>
    <scope>NUCLEOTIDE SEQUENCE</scope>
    <source>
        <strain evidence="3">HY-45-18</strain>
    </source>
</reference>
<feature type="transmembrane region" description="Helical" evidence="1">
    <location>
        <begin position="33"/>
        <end position="51"/>
    </location>
</feature>
<keyword evidence="1" id="KW-0812">Transmembrane</keyword>
<dbReference type="EMBL" id="JAPQER010000002">
    <property type="protein sequence ID" value="MCY6483845.1"/>
    <property type="molecule type" value="Genomic_DNA"/>
</dbReference>
<keyword evidence="3" id="KW-0689">Ribosomal protein</keyword>
<dbReference type="SUPFAM" id="SSF54736">
    <property type="entry name" value="ClpS-like"/>
    <property type="match status" value="1"/>
</dbReference>
<gene>
    <name evidence="3" type="ORF">OW763_05715</name>
</gene>
<dbReference type="Proteomes" id="UP001078443">
    <property type="component" value="Unassembled WGS sequence"/>
</dbReference>
<organism evidence="3 4">
    <name type="scientific">Clostridium aestuarii</name>
    <dbReference type="NCBI Taxonomy" id="338193"/>
    <lineage>
        <taxon>Bacteria</taxon>
        <taxon>Bacillati</taxon>
        <taxon>Bacillota</taxon>
        <taxon>Clostridia</taxon>
        <taxon>Eubacteriales</taxon>
        <taxon>Clostridiaceae</taxon>
        <taxon>Clostridium</taxon>
    </lineage>
</organism>
<keyword evidence="3" id="KW-0687">Ribonucleoprotein</keyword>
<dbReference type="InterPro" id="IPR013823">
    <property type="entry name" value="Ribosomal_bL12_C"/>
</dbReference>
<keyword evidence="4" id="KW-1185">Reference proteome</keyword>
<keyword evidence="1" id="KW-0472">Membrane</keyword>
<comment type="caution">
    <text evidence="3">The sequence shown here is derived from an EMBL/GenBank/DDBJ whole genome shotgun (WGS) entry which is preliminary data.</text>
</comment>